<evidence type="ECO:0000313" key="3">
    <source>
        <dbReference type="Proteomes" id="UP001196413"/>
    </source>
</evidence>
<accession>A0AAD5NB69</accession>
<evidence type="ECO:0000256" key="1">
    <source>
        <dbReference type="SAM" id="SignalP"/>
    </source>
</evidence>
<comment type="caution">
    <text evidence="2">The sequence shown here is derived from an EMBL/GenBank/DDBJ whole genome shotgun (WGS) entry which is preliminary data.</text>
</comment>
<dbReference type="EMBL" id="JAHQIW010004424">
    <property type="protein sequence ID" value="KAJ1362369.1"/>
    <property type="molecule type" value="Genomic_DNA"/>
</dbReference>
<sequence length="151" mass="17520">MVVACSCVFTVLTICLHQRKAETHEMSPLMRRVFVEWLPYILMMRTPDHPRAPKPKVIDKSILPVHRLSVFPVINLPGHSTNDTCIRRISTTEKENWPPYLKYLDRFCEELKEINVDLEKMSSVINDAYTNEMPQCARKNSKLASIPPRPD</sequence>
<keyword evidence="1" id="KW-0732">Signal</keyword>
<keyword evidence="3" id="KW-1185">Reference proteome</keyword>
<evidence type="ECO:0000313" key="2">
    <source>
        <dbReference type="EMBL" id="KAJ1362369.1"/>
    </source>
</evidence>
<proteinExistence type="predicted"/>
<name>A0AAD5NB69_PARTN</name>
<dbReference type="AlphaFoldDB" id="A0AAD5NB69"/>
<reference evidence="2" key="1">
    <citation type="submission" date="2021-06" db="EMBL/GenBank/DDBJ databases">
        <title>Parelaphostrongylus tenuis whole genome reference sequence.</title>
        <authorList>
            <person name="Garwood T.J."/>
            <person name="Larsen P.A."/>
            <person name="Fountain-Jones N.M."/>
            <person name="Garbe J.R."/>
            <person name="Macchietto M.G."/>
            <person name="Kania S.A."/>
            <person name="Gerhold R.W."/>
            <person name="Richards J.E."/>
            <person name="Wolf T.M."/>
        </authorList>
    </citation>
    <scope>NUCLEOTIDE SEQUENCE</scope>
    <source>
        <strain evidence="2">MNPRO001-30</strain>
        <tissue evidence="2">Meninges</tissue>
    </source>
</reference>
<dbReference type="SUPFAM" id="SSF90112">
    <property type="entry name" value="Neurotransmitter-gated ion-channel transmembrane pore"/>
    <property type="match status" value="1"/>
</dbReference>
<dbReference type="Proteomes" id="UP001196413">
    <property type="component" value="Unassembled WGS sequence"/>
</dbReference>
<feature type="chain" id="PRO_5041960470" evidence="1">
    <location>
        <begin position="24"/>
        <end position="151"/>
    </location>
</feature>
<dbReference type="GO" id="GO:0006811">
    <property type="term" value="P:monoatomic ion transport"/>
    <property type="evidence" value="ECO:0007669"/>
    <property type="project" value="InterPro"/>
</dbReference>
<dbReference type="InterPro" id="IPR036719">
    <property type="entry name" value="Neuro-gated_channel_TM_sf"/>
</dbReference>
<dbReference type="GO" id="GO:0016020">
    <property type="term" value="C:membrane"/>
    <property type="evidence" value="ECO:0007669"/>
    <property type="project" value="InterPro"/>
</dbReference>
<gene>
    <name evidence="2" type="ORF">KIN20_021895</name>
</gene>
<feature type="signal peptide" evidence="1">
    <location>
        <begin position="1"/>
        <end position="23"/>
    </location>
</feature>
<protein>
    <submittedName>
        <fullName evidence="2">Uncharacterized protein</fullName>
    </submittedName>
</protein>
<organism evidence="2 3">
    <name type="scientific">Parelaphostrongylus tenuis</name>
    <name type="common">Meningeal worm</name>
    <dbReference type="NCBI Taxonomy" id="148309"/>
    <lineage>
        <taxon>Eukaryota</taxon>
        <taxon>Metazoa</taxon>
        <taxon>Ecdysozoa</taxon>
        <taxon>Nematoda</taxon>
        <taxon>Chromadorea</taxon>
        <taxon>Rhabditida</taxon>
        <taxon>Rhabditina</taxon>
        <taxon>Rhabditomorpha</taxon>
        <taxon>Strongyloidea</taxon>
        <taxon>Metastrongylidae</taxon>
        <taxon>Parelaphostrongylus</taxon>
    </lineage>
</organism>